<dbReference type="Proteomes" id="UP000254794">
    <property type="component" value="Unassembled WGS sequence"/>
</dbReference>
<keyword evidence="3" id="KW-1185">Reference proteome</keyword>
<evidence type="ECO:0000256" key="1">
    <source>
        <dbReference type="SAM" id="SignalP"/>
    </source>
</evidence>
<protein>
    <submittedName>
        <fullName evidence="2">Uncharacterized protein</fullName>
    </submittedName>
</protein>
<evidence type="ECO:0000313" key="3">
    <source>
        <dbReference type="Proteomes" id="UP000254794"/>
    </source>
</evidence>
<name>A0A378JPI3_9GAMM</name>
<feature type="chain" id="PRO_5017037271" evidence="1">
    <location>
        <begin position="23"/>
        <end position="229"/>
    </location>
</feature>
<gene>
    <name evidence="2" type="ORF">NCTC13316_02297</name>
</gene>
<sequence>MQQLIFRISILLLAITSSYSEASENRIRVAAVPQCKDIQVPDVKNIQISNQGNLYTFKFTLPSCGHSSYQVNYPTAYIVQELIDGFYKEGLLNLTVNQDPQTPLAKDQFLLEVQQSLFNDRFVFKEEVQLAYERNYIHMINQSHIIPGSVSKALEPFKALRDMQWKNDCQQESAGWCFTWDGYFAITWDWNGKGSVDEMKNYVIKTILPQIFRESYIRYEQYVYKAANS</sequence>
<proteinExistence type="predicted"/>
<keyword evidence="1" id="KW-0732">Signal</keyword>
<organism evidence="2 3">
    <name type="scientific">Legionella busanensis</name>
    <dbReference type="NCBI Taxonomy" id="190655"/>
    <lineage>
        <taxon>Bacteria</taxon>
        <taxon>Pseudomonadati</taxon>
        <taxon>Pseudomonadota</taxon>
        <taxon>Gammaproteobacteria</taxon>
        <taxon>Legionellales</taxon>
        <taxon>Legionellaceae</taxon>
        <taxon>Legionella</taxon>
    </lineage>
</organism>
<accession>A0A378JPI3</accession>
<dbReference type="AlphaFoldDB" id="A0A378JPI3"/>
<dbReference type="RefSeq" id="WP_242604725.1">
    <property type="nucleotide sequence ID" value="NZ_CAAAHP010000005.1"/>
</dbReference>
<dbReference type="EMBL" id="UGOD01000001">
    <property type="protein sequence ID" value="STX52193.1"/>
    <property type="molecule type" value="Genomic_DNA"/>
</dbReference>
<reference evidence="2 3" key="1">
    <citation type="submission" date="2018-06" db="EMBL/GenBank/DDBJ databases">
        <authorList>
            <consortium name="Pathogen Informatics"/>
            <person name="Doyle S."/>
        </authorList>
    </citation>
    <scope>NUCLEOTIDE SEQUENCE [LARGE SCALE GENOMIC DNA]</scope>
    <source>
        <strain evidence="2 3">NCTC13316</strain>
    </source>
</reference>
<feature type="signal peptide" evidence="1">
    <location>
        <begin position="1"/>
        <end position="22"/>
    </location>
</feature>
<evidence type="ECO:0000313" key="2">
    <source>
        <dbReference type="EMBL" id="STX52193.1"/>
    </source>
</evidence>